<evidence type="ECO:0000259" key="1">
    <source>
        <dbReference type="PROSITE" id="PS50006"/>
    </source>
</evidence>
<sequence>MCASVENKEEHLPHKPPPILQISKFELIDESTGNNTTNQEDDEVLVIGRHPDCNVVLGHPSISRFHLRIHSKPSLQKHCIFHLLSIHMTWVSGKKIEPEIKVGLNDGDTIKIGRVYRLHWIPTSSAYDFENPFGKSLPLSDADKEDHMNQSFKSEEILSLDSIMEDLDCSHFNENFDSLVKQPSPSAPLMPEQLDFCPGSVVSDTVNSSMSDQGFLSITSSIQFDEQSKIEGILNFPTDREDMENRGPMGKDHSHWSGSIVPESVNSSLTAGAILPRRENERFNENGSPKCLFETGLFERNENLEESPTPTLRSMLGLEEGLLCETAEEFRNGLMNPFSERFLWADGSPRGATRTCLDDVVLKEKFCDCPSKKTSKAGEGAKGLKLILLHNAQSKYTRIESRQLKYYGLPLNDIPLASNLKLNLSPSSRVNKKGEADEKDEFLSILNINWALTLSQKQPF</sequence>
<dbReference type="PANTHER" id="PTHR22593">
    <property type="entry name" value="TRANSMEMBRANE PROTEIN 18"/>
    <property type="match status" value="1"/>
</dbReference>
<feature type="domain" description="FHA" evidence="1">
    <location>
        <begin position="45"/>
        <end position="96"/>
    </location>
</feature>
<dbReference type="SMART" id="SM00240">
    <property type="entry name" value="FHA"/>
    <property type="match status" value="1"/>
</dbReference>
<name>A0AAN8W3Q9_9MAGN</name>
<dbReference type="AlphaFoldDB" id="A0AAN8W3Q9"/>
<dbReference type="SUPFAM" id="SSF49879">
    <property type="entry name" value="SMAD/FHA domain"/>
    <property type="match status" value="1"/>
</dbReference>
<gene>
    <name evidence="2" type="ORF">RJ641_032025</name>
</gene>
<dbReference type="Pfam" id="PF00498">
    <property type="entry name" value="FHA"/>
    <property type="match status" value="1"/>
</dbReference>
<dbReference type="EMBL" id="JBAMMX010000006">
    <property type="protein sequence ID" value="KAK6938517.1"/>
    <property type="molecule type" value="Genomic_DNA"/>
</dbReference>
<accession>A0AAN8W3Q9</accession>
<organism evidence="2 3">
    <name type="scientific">Dillenia turbinata</name>
    <dbReference type="NCBI Taxonomy" id="194707"/>
    <lineage>
        <taxon>Eukaryota</taxon>
        <taxon>Viridiplantae</taxon>
        <taxon>Streptophyta</taxon>
        <taxon>Embryophyta</taxon>
        <taxon>Tracheophyta</taxon>
        <taxon>Spermatophyta</taxon>
        <taxon>Magnoliopsida</taxon>
        <taxon>eudicotyledons</taxon>
        <taxon>Gunneridae</taxon>
        <taxon>Pentapetalae</taxon>
        <taxon>Dilleniales</taxon>
        <taxon>Dilleniaceae</taxon>
        <taxon>Dillenia</taxon>
    </lineage>
</organism>
<proteinExistence type="predicted"/>
<dbReference type="PROSITE" id="PS50006">
    <property type="entry name" value="FHA_DOMAIN"/>
    <property type="match status" value="1"/>
</dbReference>
<dbReference type="Gene3D" id="2.60.200.20">
    <property type="match status" value="1"/>
</dbReference>
<keyword evidence="3" id="KW-1185">Reference proteome</keyword>
<evidence type="ECO:0000313" key="2">
    <source>
        <dbReference type="EMBL" id="KAK6938517.1"/>
    </source>
</evidence>
<protein>
    <submittedName>
        <fullName evidence="2">Forkhead-associated (FHA) domain</fullName>
    </submittedName>
</protein>
<comment type="caution">
    <text evidence="2">The sequence shown here is derived from an EMBL/GenBank/DDBJ whole genome shotgun (WGS) entry which is preliminary data.</text>
</comment>
<reference evidence="2 3" key="1">
    <citation type="submission" date="2023-12" db="EMBL/GenBank/DDBJ databases">
        <title>A high-quality genome assembly for Dillenia turbinata (Dilleniales).</title>
        <authorList>
            <person name="Chanderbali A."/>
        </authorList>
    </citation>
    <scope>NUCLEOTIDE SEQUENCE [LARGE SCALE GENOMIC DNA]</scope>
    <source>
        <strain evidence="2">LSX21</strain>
        <tissue evidence="2">Leaf</tissue>
    </source>
</reference>
<dbReference type="GO" id="GO:0031965">
    <property type="term" value="C:nuclear membrane"/>
    <property type="evidence" value="ECO:0007669"/>
    <property type="project" value="TreeGrafter"/>
</dbReference>
<dbReference type="InterPro" id="IPR008984">
    <property type="entry name" value="SMAD_FHA_dom_sf"/>
</dbReference>
<evidence type="ECO:0000313" key="3">
    <source>
        <dbReference type="Proteomes" id="UP001370490"/>
    </source>
</evidence>
<dbReference type="PANTHER" id="PTHR22593:SF8">
    <property type="entry name" value="FHA DOMAIN-CONTAINING PROTEIN PS1"/>
    <property type="match status" value="1"/>
</dbReference>
<dbReference type="InterPro" id="IPR000253">
    <property type="entry name" value="FHA_dom"/>
</dbReference>
<dbReference type="Proteomes" id="UP001370490">
    <property type="component" value="Unassembled WGS sequence"/>
</dbReference>